<sequence>MKLSREERESPEIPTCSMADIAFLLIVFFMLTSVFRVEQGFRVNLPSAVETKKLPKKNIAHVWISSEGMISIDDNIVSKEYVASIMSRKVEANPNLIVSILMDKDGVYGDLSDVFEGLKEAAAYKVSLATLKEKGR</sequence>
<dbReference type="Pfam" id="PF02472">
    <property type="entry name" value="ExbD"/>
    <property type="match status" value="1"/>
</dbReference>
<reference evidence="9 10" key="1">
    <citation type="submission" date="2017-07" db="EMBL/GenBank/DDBJ databases">
        <title>Recovery of genomes from metagenomes via a dereplication, aggregation, and scoring strategy.</title>
        <authorList>
            <person name="Sieber C.M."/>
            <person name="Probst A.J."/>
            <person name="Sharrar A."/>
            <person name="Thomas B.C."/>
            <person name="Hess M."/>
            <person name="Tringe S.G."/>
            <person name="Banfield J.F."/>
        </authorList>
    </citation>
    <scope>NUCLEOTIDE SEQUENCE [LARGE SCALE GENOMIC DNA]</scope>
    <source>
        <strain evidence="9">JGI_Cruoil_03_44_89</strain>
    </source>
</reference>
<evidence type="ECO:0000313" key="10">
    <source>
        <dbReference type="Proteomes" id="UP000215215"/>
    </source>
</evidence>
<dbReference type="GO" id="GO:0022857">
    <property type="term" value="F:transmembrane transporter activity"/>
    <property type="evidence" value="ECO:0007669"/>
    <property type="project" value="InterPro"/>
</dbReference>
<evidence type="ECO:0000256" key="6">
    <source>
        <dbReference type="ARBA" id="ARBA00023136"/>
    </source>
</evidence>
<protein>
    <recommendedName>
        <fullName evidence="11">Biopolymer transporter ExbD</fullName>
    </recommendedName>
</protein>
<evidence type="ECO:0000256" key="4">
    <source>
        <dbReference type="ARBA" id="ARBA00022692"/>
    </source>
</evidence>
<dbReference type="InterPro" id="IPR003400">
    <property type="entry name" value="ExbD"/>
</dbReference>
<organism evidence="9 10">
    <name type="scientific">candidate division WOR-3 bacterium JGI_Cruoil_03_44_89</name>
    <dbReference type="NCBI Taxonomy" id="1973748"/>
    <lineage>
        <taxon>Bacteria</taxon>
        <taxon>Bacteria division WOR-3</taxon>
    </lineage>
</organism>
<evidence type="ECO:0000256" key="8">
    <source>
        <dbReference type="SAM" id="Phobius"/>
    </source>
</evidence>
<keyword evidence="4 7" id="KW-0812">Transmembrane</keyword>
<dbReference type="PANTHER" id="PTHR30558:SF3">
    <property type="entry name" value="BIOPOLYMER TRANSPORT PROTEIN EXBD-RELATED"/>
    <property type="match status" value="1"/>
</dbReference>
<comment type="caution">
    <text evidence="9">The sequence shown here is derived from an EMBL/GenBank/DDBJ whole genome shotgun (WGS) entry which is preliminary data.</text>
</comment>
<comment type="similarity">
    <text evidence="2 7">Belongs to the ExbD/TolR family.</text>
</comment>
<keyword evidence="7" id="KW-0653">Protein transport</keyword>
<dbReference type="GO" id="GO:0005886">
    <property type="term" value="C:plasma membrane"/>
    <property type="evidence" value="ECO:0007669"/>
    <property type="project" value="UniProtKB-SubCell"/>
</dbReference>
<gene>
    <name evidence="9" type="ORF">CH333_07185</name>
</gene>
<keyword evidence="6 8" id="KW-0472">Membrane</keyword>
<dbReference type="EMBL" id="NOZQ01000157">
    <property type="protein sequence ID" value="OYD14815.1"/>
    <property type="molecule type" value="Genomic_DNA"/>
</dbReference>
<evidence type="ECO:0008006" key="11">
    <source>
        <dbReference type="Google" id="ProtNLM"/>
    </source>
</evidence>
<accession>A0A235BTD1</accession>
<evidence type="ECO:0000313" key="9">
    <source>
        <dbReference type="EMBL" id="OYD14815.1"/>
    </source>
</evidence>
<evidence type="ECO:0000256" key="2">
    <source>
        <dbReference type="ARBA" id="ARBA00005811"/>
    </source>
</evidence>
<evidence type="ECO:0000256" key="5">
    <source>
        <dbReference type="ARBA" id="ARBA00022989"/>
    </source>
</evidence>
<keyword evidence="5 8" id="KW-1133">Transmembrane helix</keyword>
<evidence type="ECO:0000256" key="1">
    <source>
        <dbReference type="ARBA" id="ARBA00004162"/>
    </source>
</evidence>
<dbReference type="PANTHER" id="PTHR30558">
    <property type="entry name" value="EXBD MEMBRANE COMPONENT OF PMF-DRIVEN MACROMOLECULE IMPORT SYSTEM"/>
    <property type="match status" value="1"/>
</dbReference>
<keyword evidence="7" id="KW-0813">Transport</keyword>
<feature type="transmembrane region" description="Helical" evidence="8">
    <location>
        <begin position="21"/>
        <end position="37"/>
    </location>
</feature>
<name>A0A235BTD1_UNCW3</name>
<comment type="subcellular location">
    <subcellularLocation>
        <location evidence="1">Cell membrane</location>
        <topology evidence="1">Single-pass membrane protein</topology>
    </subcellularLocation>
    <subcellularLocation>
        <location evidence="7">Cell membrane</location>
        <topology evidence="7">Single-pass type II membrane protein</topology>
    </subcellularLocation>
</comment>
<proteinExistence type="inferred from homology"/>
<evidence type="ECO:0000256" key="7">
    <source>
        <dbReference type="RuleBase" id="RU003879"/>
    </source>
</evidence>
<evidence type="ECO:0000256" key="3">
    <source>
        <dbReference type="ARBA" id="ARBA00022475"/>
    </source>
</evidence>
<dbReference type="AlphaFoldDB" id="A0A235BTD1"/>
<dbReference type="Proteomes" id="UP000215215">
    <property type="component" value="Unassembled WGS sequence"/>
</dbReference>
<keyword evidence="3" id="KW-1003">Cell membrane</keyword>
<dbReference type="GO" id="GO:0015031">
    <property type="term" value="P:protein transport"/>
    <property type="evidence" value="ECO:0007669"/>
    <property type="project" value="UniProtKB-KW"/>
</dbReference>